<name>A0A5E4M1W2_9HEMI</name>
<sequence length="284" mass="31653">METKTMNSPMSKCPTDNKAVSINVKPSILSELTGCSKIESSWRPGNHIFTNYLTYKLALDSLNQIENRFGYGVTYSRNKDIAPENAGDGGINTVSKPTFCTYLETNMINDISYKLCHNVFCNLWGHISGNVLDNWTKSKISGSIELANDNLNVQVSADEATDTSNELNINFTKQIFSSCVIGGQCTFIKDKKSPIPIMLKGYEGILGYRQGYMSYSATLNQSLSTALRAVARYDSNSTSLEINCEYEKSEIKCLLSQETVVTKNIEVKGDSLYYYKVGAFLRRI</sequence>
<evidence type="ECO:0008006" key="3">
    <source>
        <dbReference type="Google" id="ProtNLM"/>
    </source>
</evidence>
<reference evidence="1 2" key="1">
    <citation type="submission" date="2019-08" db="EMBL/GenBank/DDBJ databases">
        <authorList>
            <person name="Alioto T."/>
            <person name="Alioto T."/>
            <person name="Gomez Garrido J."/>
        </authorList>
    </citation>
    <scope>NUCLEOTIDE SEQUENCE [LARGE SCALE GENOMIC DNA]</scope>
</reference>
<evidence type="ECO:0000313" key="2">
    <source>
        <dbReference type="Proteomes" id="UP000325440"/>
    </source>
</evidence>
<dbReference type="EMBL" id="CABPRJ010000023">
    <property type="protein sequence ID" value="VVC25984.1"/>
    <property type="molecule type" value="Genomic_DNA"/>
</dbReference>
<dbReference type="AlphaFoldDB" id="A0A5E4M1W2"/>
<dbReference type="Proteomes" id="UP000325440">
    <property type="component" value="Unassembled WGS sequence"/>
</dbReference>
<organism evidence="1 2">
    <name type="scientific">Cinara cedri</name>
    <dbReference type="NCBI Taxonomy" id="506608"/>
    <lineage>
        <taxon>Eukaryota</taxon>
        <taxon>Metazoa</taxon>
        <taxon>Ecdysozoa</taxon>
        <taxon>Arthropoda</taxon>
        <taxon>Hexapoda</taxon>
        <taxon>Insecta</taxon>
        <taxon>Pterygota</taxon>
        <taxon>Neoptera</taxon>
        <taxon>Paraneoptera</taxon>
        <taxon>Hemiptera</taxon>
        <taxon>Sternorrhyncha</taxon>
        <taxon>Aphidomorpha</taxon>
        <taxon>Aphidoidea</taxon>
        <taxon>Aphididae</taxon>
        <taxon>Lachninae</taxon>
        <taxon>Cinara</taxon>
    </lineage>
</organism>
<protein>
    <recommendedName>
        <fullName evidence="3">Eukaryotic porin/Tom40</fullName>
    </recommendedName>
</protein>
<accession>A0A5E4M1W2</accession>
<gene>
    <name evidence="1" type="ORF">CINCED_3A000381</name>
</gene>
<proteinExistence type="predicted"/>
<keyword evidence="2" id="KW-1185">Reference proteome</keyword>
<evidence type="ECO:0000313" key="1">
    <source>
        <dbReference type="EMBL" id="VVC25984.1"/>
    </source>
</evidence>